<evidence type="ECO:0000259" key="5">
    <source>
        <dbReference type="PROSITE" id="PS50931"/>
    </source>
</evidence>
<dbReference type="STRING" id="121290.APY04_1671"/>
<dbReference type="GO" id="GO:0019344">
    <property type="term" value="P:cysteine biosynthetic process"/>
    <property type="evidence" value="ECO:0007669"/>
    <property type="project" value="TreeGrafter"/>
</dbReference>
<dbReference type="InterPro" id="IPR036388">
    <property type="entry name" value="WH-like_DNA-bd_sf"/>
</dbReference>
<dbReference type="PRINTS" id="PR00039">
    <property type="entry name" value="HTHLYSR"/>
</dbReference>
<evidence type="ECO:0000313" key="7">
    <source>
        <dbReference type="Proteomes" id="UP000059074"/>
    </source>
</evidence>
<keyword evidence="2" id="KW-0805">Transcription regulation</keyword>
<comment type="similarity">
    <text evidence="1">Belongs to the LysR transcriptional regulatory family.</text>
</comment>
<dbReference type="InterPro" id="IPR000847">
    <property type="entry name" value="LysR_HTH_N"/>
</dbReference>
<sequence>MNLKQLRLVREIVRSNFHVTEAASAQFTSQSGVSKHVKDLEDELGVAIFERRGKRLLGLTDPGAEVLKCIDRVLLEIGNIRNVASTFSNGQSGTLKIAATHTQSRYALPKYLSEFRSRYDDVEIVLLQAHPREVPTLLLSGECDIGFATDTLDDVPDLLAFPFYSWEHEVIVPEGHPLQGRENVTLQEVAQSPLVTYDQGLTGRKQIDRAFEKLALKPRIAMAAIDSDVIKTYVGLGLGVGIIAGMAYDADNDSGLSKVSLKTRIDSSQTCFALRRGRFRKDYVYRFIEMCAPAVTKEVILQAEALRDEIDGTI</sequence>
<dbReference type="AlphaFoldDB" id="A0A109BID0"/>
<organism evidence="6 7">
    <name type="scientific">Hyphomicrobium sulfonivorans</name>
    <dbReference type="NCBI Taxonomy" id="121290"/>
    <lineage>
        <taxon>Bacteria</taxon>
        <taxon>Pseudomonadati</taxon>
        <taxon>Pseudomonadota</taxon>
        <taxon>Alphaproteobacteria</taxon>
        <taxon>Hyphomicrobiales</taxon>
        <taxon>Hyphomicrobiaceae</taxon>
        <taxon>Hyphomicrobium</taxon>
    </lineage>
</organism>
<dbReference type="EMBL" id="LMTR01000049">
    <property type="protein sequence ID" value="KWT69065.1"/>
    <property type="molecule type" value="Genomic_DNA"/>
</dbReference>
<name>A0A109BID0_HYPSL</name>
<dbReference type="GO" id="GO:0003700">
    <property type="term" value="F:DNA-binding transcription factor activity"/>
    <property type="evidence" value="ECO:0007669"/>
    <property type="project" value="InterPro"/>
</dbReference>
<evidence type="ECO:0000313" key="6">
    <source>
        <dbReference type="EMBL" id="KWT69065.1"/>
    </source>
</evidence>
<dbReference type="Proteomes" id="UP000059074">
    <property type="component" value="Unassembled WGS sequence"/>
</dbReference>
<dbReference type="InterPro" id="IPR036390">
    <property type="entry name" value="WH_DNA-bd_sf"/>
</dbReference>
<dbReference type="Pfam" id="PF00126">
    <property type="entry name" value="HTH_1"/>
    <property type="match status" value="1"/>
</dbReference>
<feature type="domain" description="HTH lysR-type" evidence="5">
    <location>
        <begin position="1"/>
        <end position="59"/>
    </location>
</feature>
<keyword evidence="4" id="KW-0804">Transcription</keyword>
<evidence type="ECO:0000256" key="1">
    <source>
        <dbReference type="ARBA" id="ARBA00009437"/>
    </source>
</evidence>
<dbReference type="PATRIC" id="fig|121290.4.peg.207"/>
<comment type="caution">
    <text evidence="6">The sequence shown here is derived from an EMBL/GenBank/DDBJ whole genome shotgun (WGS) entry which is preliminary data.</text>
</comment>
<evidence type="ECO:0000256" key="2">
    <source>
        <dbReference type="ARBA" id="ARBA00023015"/>
    </source>
</evidence>
<protein>
    <submittedName>
        <fullName evidence="6">Alkanesulfonate utilization operon LysR-family regulator CbI</fullName>
    </submittedName>
</protein>
<evidence type="ECO:0000256" key="4">
    <source>
        <dbReference type="ARBA" id="ARBA00023163"/>
    </source>
</evidence>
<dbReference type="Gene3D" id="1.10.10.10">
    <property type="entry name" value="Winged helix-like DNA-binding domain superfamily/Winged helix DNA-binding domain"/>
    <property type="match status" value="1"/>
</dbReference>
<dbReference type="SUPFAM" id="SSF46785">
    <property type="entry name" value="Winged helix' DNA-binding domain"/>
    <property type="match status" value="1"/>
</dbReference>
<dbReference type="SUPFAM" id="SSF53850">
    <property type="entry name" value="Periplasmic binding protein-like II"/>
    <property type="match status" value="1"/>
</dbReference>
<keyword evidence="3" id="KW-0238">DNA-binding</keyword>
<keyword evidence="7" id="KW-1185">Reference proteome</keyword>
<dbReference type="PANTHER" id="PTHR30126:SF6">
    <property type="entry name" value="HTH-TYPE TRANSCRIPTIONAL REGULATOR CYSB-RELATED"/>
    <property type="match status" value="1"/>
</dbReference>
<accession>A0A109BID0</accession>
<dbReference type="OrthoDB" id="8479357at2"/>
<dbReference type="Gene3D" id="3.40.190.10">
    <property type="entry name" value="Periplasmic binding protein-like II"/>
    <property type="match status" value="2"/>
</dbReference>
<dbReference type="Pfam" id="PF03466">
    <property type="entry name" value="LysR_substrate"/>
    <property type="match status" value="1"/>
</dbReference>
<proteinExistence type="inferred from homology"/>
<dbReference type="GO" id="GO:0000976">
    <property type="term" value="F:transcription cis-regulatory region binding"/>
    <property type="evidence" value="ECO:0007669"/>
    <property type="project" value="TreeGrafter"/>
</dbReference>
<dbReference type="InterPro" id="IPR005119">
    <property type="entry name" value="LysR_subst-bd"/>
</dbReference>
<evidence type="ECO:0000256" key="3">
    <source>
        <dbReference type="ARBA" id="ARBA00023125"/>
    </source>
</evidence>
<dbReference type="PANTHER" id="PTHR30126">
    <property type="entry name" value="HTH-TYPE TRANSCRIPTIONAL REGULATOR"/>
    <property type="match status" value="1"/>
</dbReference>
<reference evidence="6 7" key="1">
    <citation type="submission" date="2015-10" db="EMBL/GenBank/DDBJ databases">
        <title>Transcriptomic analysis of a linuron degrading triple-species bacterial consortium.</title>
        <authorList>
            <person name="Albers P."/>
        </authorList>
    </citation>
    <scope>NUCLEOTIDE SEQUENCE [LARGE SCALE GENOMIC DNA]</scope>
    <source>
        <strain evidence="6 7">WDL6</strain>
    </source>
</reference>
<gene>
    <name evidence="6" type="ORF">APY04_1671</name>
</gene>
<dbReference type="PROSITE" id="PS50931">
    <property type="entry name" value="HTH_LYSR"/>
    <property type="match status" value="1"/>
</dbReference>